<dbReference type="eggNOG" id="COG0550">
    <property type="taxonomic scope" value="Bacteria"/>
</dbReference>
<reference evidence="12 13" key="1">
    <citation type="journal article" date="2004" name="Science">
        <title>A predator unmasked: life cycle of Bdellovibrio bacteriovorus from a genomic perspective.</title>
        <authorList>
            <person name="Rendulic S."/>
            <person name="Jagtap P."/>
            <person name="Rosinus A."/>
            <person name="Eppinger M."/>
            <person name="Baar C."/>
            <person name="Lanz C."/>
            <person name="Keller H."/>
            <person name="Lambert C."/>
            <person name="Evans K.J."/>
            <person name="Goesmann A."/>
            <person name="Meyer F."/>
            <person name="Sockett R.E."/>
            <person name="Schuster S.C."/>
        </authorList>
    </citation>
    <scope>NUCLEOTIDE SEQUENCE [LARGE SCALE GENOMIC DNA]</scope>
    <source>
        <strain evidence="13">ATCC 15356 / DSM 50701 / NCIMB 9529 / HD100</strain>
    </source>
</reference>
<dbReference type="Pfam" id="PF01131">
    <property type="entry name" value="Topoisom_bac"/>
    <property type="match status" value="1"/>
</dbReference>
<evidence type="ECO:0000313" key="13">
    <source>
        <dbReference type="Proteomes" id="UP000008080"/>
    </source>
</evidence>
<dbReference type="Gene3D" id="1.10.290.10">
    <property type="entry name" value="Topoisomerase I, domain 4"/>
    <property type="match status" value="1"/>
</dbReference>
<feature type="domain" description="Topo IA-type catalytic" evidence="11">
    <location>
        <begin position="150"/>
        <end position="593"/>
    </location>
</feature>
<dbReference type="PANTHER" id="PTHR42785:SF1">
    <property type="entry name" value="DNA TOPOISOMERASE"/>
    <property type="match status" value="1"/>
</dbReference>
<keyword evidence="7 8" id="KW-0413">Isomerase</keyword>
<dbReference type="CDD" id="cd03363">
    <property type="entry name" value="TOPRIM_TopoIA_TopoI"/>
    <property type="match status" value="1"/>
</dbReference>
<dbReference type="Gene3D" id="2.70.20.10">
    <property type="entry name" value="Topoisomerase I, domain 3"/>
    <property type="match status" value="1"/>
</dbReference>
<feature type="compositionally biased region" description="Basic residues" evidence="9">
    <location>
        <begin position="851"/>
        <end position="869"/>
    </location>
</feature>
<dbReference type="GeneID" id="93012033"/>
<dbReference type="GO" id="GO:0003677">
    <property type="term" value="F:DNA binding"/>
    <property type="evidence" value="ECO:0007669"/>
    <property type="project" value="UniProtKB-KW"/>
</dbReference>
<dbReference type="HOGENOM" id="CLU_002929_3_2_7"/>
<dbReference type="SMART" id="SM00436">
    <property type="entry name" value="TOP1Bc"/>
    <property type="match status" value="1"/>
</dbReference>
<keyword evidence="6 8" id="KW-0238">DNA-binding</keyword>
<evidence type="ECO:0000259" key="11">
    <source>
        <dbReference type="PROSITE" id="PS52039"/>
    </source>
</evidence>
<dbReference type="Pfam" id="PF13368">
    <property type="entry name" value="Toprim_C_rpt"/>
    <property type="match status" value="3"/>
</dbReference>
<evidence type="ECO:0000256" key="3">
    <source>
        <dbReference type="ARBA" id="ARBA00022723"/>
    </source>
</evidence>
<evidence type="ECO:0000256" key="2">
    <source>
        <dbReference type="ARBA" id="ARBA00009446"/>
    </source>
</evidence>
<dbReference type="InterPro" id="IPR013824">
    <property type="entry name" value="Topo_IA_cen_sub1"/>
</dbReference>
<dbReference type="EMBL" id="BX842648">
    <property type="protein sequence ID" value="CAE78902.1"/>
    <property type="molecule type" value="Genomic_DNA"/>
</dbReference>
<dbReference type="InterPro" id="IPR025589">
    <property type="entry name" value="Toprim_C_rpt"/>
</dbReference>
<feature type="site" description="Interaction with DNA" evidence="8">
    <location>
        <position position="169"/>
    </location>
</feature>
<dbReference type="Gene3D" id="3.40.50.140">
    <property type="match status" value="1"/>
</dbReference>
<evidence type="ECO:0000313" key="12">
    <source>
        <dbReference type="EMBL" id="CAE78902.1"/>
    </source>
</evidence>
<dbReference type="InterPro" id="IPR000380">
    <property type="entry name" value="Topo_IA"/>
</dbReference>
<feature type="site" description="Interaction with DNA" evidence="8">
    <location>
        <position position="160"/>
    </location>
</feature>
<comment type="function">
    <text evidence="8">Releases the supercoiling and torsional tension of DNA, which is introduced during the DNA replication and transcription, by transiently cleaving and rejoining one strand of the DNA duplex. Introduces a single-strand break via transesterification at a target site in duplex DNA. The scissile phosphodiester is attacked by the catalytic tyrosine of the enzyme, resulting in the formation of a DNA-(5'-phosphotyrosyl)-enzyme intermediate and the expulsion of a 3'-OH DNA strand. The free DNA strand then undergoes passage around the unbroken strand, thus removing DNA supercoils. Finally, in the religation step, the DNA 3'-OH attacks the covalent intermediate to expel the active-site tyrosine and restore the DNA phosphodiester backbone.</text>
</comment>
<dbReference type="STRING" id="264462.Bd0964"/>
<dbReference type="PROSITE" id="PS50880">
    <property type="entry name" value="TOPRIM"/>
    <property type="match status" value="1"/>
</dbReference>
<feature type="active site" description="O-(5'-phospho-DNA)-tyrosine intermediate" evidence="8">
    <location>
        <position position="329"/>
    </location>
</feature>
<dbReference type="InterPro" id="IPR003601">
    <property type="entry name" value="Topo_IA_2"/>
</dbReference>
<dbReference type="GO" id="GO:0046872">
    <property type="term" value="F:metal ion binding"/>
    <property type="evidence" value="ECO:0007669"/>
    <property type="project" value="UniProtKB-KW"/>
</dbReference>
<dbReference type="InterPro" id="IPR005733">
    <property type="entry name" value="TopoI_bac-type"/>
</dbReference>
<feature type="site" description="Interaction with DNA" evidence="8">
    <location>
        <position position="176"/>
    </location>
</feature>
<evidence type="ECO:0000256" key="8">
    <source>
        <dbReference type="HAMAP-Rule" id="MF_00952"/>
    </source>
</evidence>
<dbReference type="InterPro" id="IPR003602">
    <property type="entry name" value="Topo_IA_DNA-bd_dom"/>
</dbReference>
<dbReference type="eggNOG" id="COG1754">
    <property type="taxonomic scope" value="Bacteria"/>
</dbReference>
<dbReference type="EC" id="5.6.2.1" evidence="8"/>
<evidence type="ECO:0000256" key="6">
    <source>
        <dbReference type="ARBA" id="ARBA00023125"/>
    </source>
</evidence>
<feature type="site" description="Interaction with DNA" evidence="8">
    <location>
        <position position="525"/>
    </location>
</feature>
<comment type="subunit">
    <text evidence="8">Monomer.</text>
</comment>
<evidence type="ECO:0000259" key="10">
    <source>
        <dbReference type="PROSITE" id="PS50880"/>
    </source>
</evidence>
<dbReference type="RefSeq" id="WP_011163504.1">
    <property type="nucleotide sequence ID" value="NC_005363.1"/>
</dbReference>
<gene>
    <name evidence="8 12" type="primary">topA</name>
    <name evidence="12" type="ordered locus">Bd0964</name>
</gene>
<feature type="site" description="Interaction with DNA" evidence="8">
    <location>
        <position position="164"/>
    </location>
</feature>
<dbReference type="HAMAP" id="MF_00952">
    <property type="entry name" value="Topoisom_1_prok"/>
    <property type="match status" value="1"/>
</dbReference>
<feature type="region of interest" description="Interaction with DNA" evidence="8">
    <location>
        <begin position="184"/>
        <end position="189"/>
    </location>
</feature>
<dbReference type="KEGG" id="bba:Bd0964"/>
<keyword evidence="3" id="KW-0479">Metal-binding</keyword>
<dbReference type="InterPro" id="IPR013497">
    <property type="entry name" value="Topo_IA_cen"/>
</dbReference>
<comment type="catalytic activity">
    <reaction evidence="1 8">
        <text>ATP-independent breakage of single-stranded DNA, followed by passage and rejoining.</text>
        <dbReference type="EC" id="5.6.2.1"/>
    </reaction>
</comment>
<dbReference type="Proteomes" id="UP000008080">
    <property type="component" value="Chromosome"/>
</dbReference>
<evidence type="ECO:0000256" key="1">
    <source>
        <dbReference type="ARBA" id="ARBA00000213"/>
    </source>
</evidence>
<dbReference type="CDD" id="cd00186">
    <property type="entry name" value="TOP1Ac"/>
    <property type="match status" value="1"/>
</dbReference>
<dbReference type="PANTHER" id="PTHR42785">
    <property type="entry name" value="DNA TOPOISOMERASE, TYPE IA, CORE"/>
    <property type="match status" value="1"/>
</dbReference>
<comment type="similarity">
    <text evidence="2 8">Belongs to the type IA topoisomerase family.</text>
</comment>
<keyword evidence="13" id="KW-1185">Reference proteome</keyword>
<dbReference type="NCBIfam" id="TIGR01051">
    <property type="entry name" value="topA_bact"/>
    <property type="match status" value="1"/>
</dbReference>
<dbReference type="Gene3D" id="1.10.460.10">
    <property type="entry name" value="Topoisomerase I, domain 2"/>
    <property type="match status" value="1"/>
</dbReference>
<dbReference type="InterPro" id="IPR013825">
    <property type="entry name" value="Topo_IA_cen_sub2"/>
</dbReference>
<feature type="site" description="Interaction with DNA" evidence="8">
    <location>
        <position position="161"/>
    </location>
</feature>
<feature type="site" description="Interaction with DNA" evidence="8">
    <location>
        <position position="331"/>
    </location>
</feature>
<dbReference type="PROSITE" id="PS52039">
    <property type="entry name" value="TOPO_IA_2"/>
    <property type="match status" value="1"/>
</dbReference>
<dbReference type="SMART" id="SM00437">
    <property type="entry name" value="TOP1Ac"/>
    <property type="match status" value="1"/>
</dbReference>
<dbReference type="InterPro" id="IPR028612">
    <property type="entry name" value="Topoisom_1_IA"/>
</dbReference>
<organism evidence="12 13">
    <name type="scientific">Bdellovibrio bacteriovorus (strain ATCC 15356 / DSM 50701 / NCIMB 9529 / HD100)</name>
    <dbReference type="NCBI Taxonomy" id="264462"/>
    <lineage>
        <taxon>Bacteria</taxon>
        <taxon>Pseudomonadati</taxon>
        <taxon>Bdellovibrionota</taxon>
        <taxon>Bdellovibrionia</taxon>
        <taxon>Bdellovibrionales</taxon>
        <taxon>Pseudobdellovibrionaceae</taxon>
        <taxon>Bdellovibrio</taxon>
    </lineage>
</organism>
<dbReference type="InterPro" id="IPR023406">
    <property type="entry name" value="Topo_IA_AS"/>
</dbReference>
<dbReference type="SUPFAM" id="SSF56712">
    <property type="entry name" value="Prokaryotic type I DNA topoisomerase"/>
    <property type="match status" value="1"/>
</dbReference>
<keyword evidence="4" id="KW-0460">Magnesium</keyword>
<sequence length="909" mass="100088">MAKKSDATDGIKLVIVESPTKAKTIRKFLGRDYVVESCMGHIRDLPQSAKDIPEKVKKEKWAQLGVNVDKNFEPLYCVPKDKTKVVKNLKDKLEEASELYLATDEDREGESISWHLLEVLKPKVPTKRMVFHEITKDAIQKALKDTREIDFNLVRAQEARRVLDRLVGYTISPLLWKKVAYGLSAGRVQSVAVRLIVERELERVRFKKSSYWGVLAELSKDGVSFESRLQQYKNQRVATGKDFDGLTGQLTAGKDVLVLDEKTAGKLSMDLKSGNWQVTDVEEKPTFRKPAPPFITSTLQQESNRKLGLSSRETMQVAQKLYEQGFITYMRTDSTFLSNEAITASRDCIESKYGKEYLTPQPRNYAAKKVKGAQEAHEAIRPAGNQFMDPDETGLTGTQFRLYDLIWKRTIASQMVDARQKQVSAKITVGDALFGASGMTIEFPGFLRAYVEGSDDPEADLAEREVRLPALKVKDGVKCAKLDPTSHETKPPARYTEASLVQTMEKEGIGRPSTYASVIGTIIDRGYVRKNGTALVPTFTAMIVSKLLSQYLSQYVDLGFTSEMEQSLDNIADGELDWESYLASVYKGPKGLRAMVDNQGDKIDPNEARTMTLEGMDKYKFHVGRYGAYVTTQRDGEDVSASLPDNESPADITPEIAEKLIDQKINGADSLGNDPETDLPVYVLNGRYGPYVQLGDVTPEDDKPKRASLPPGTQPEQVDLAMALSLLQLPKTLGTHPGTGKDIKAGLGRFGPFVVHDGDYRSIPKGESIFNITFEKAMEMLAQPKKGRGRAAPLKELGAHPDSGDAIQVFNGPYGPYIKCGKVNASLPEGATPDTVTLEQAVALINEKGPAKGKGKAKGKAKAAPKAKAAKADGEKPAAKKPALKKAANAKEKAEALGVKKVVTRKSKK</sequence>
<dbReference type="Pfam" id="PF01751">
    <property type="entry name" value="Toprim"/>
    <property type="match status" value="1"/>
</dbReference>
<dbReference type="SMART" id="SM00493">
    <property type="entry name" value="TOPRIM"/>
    <property type="match status" value="1"/>
</dbReference>
<feature type="region of interest" description="Disordered" evidence="9">
    <location>
        <begin position="849"/>
        <end position="909"/>
    </location>
</feature>
<evidence type="ECO:0000256" key="5">
    <source>
        <dbReference type="ARBA" id="ARBA00023029"/>
    </source>
</evidence>
<dbReference type="InterPro" id="IPR023405">
    <property type="entry name" value="Topo_IA_core_domain"/>
</dbReference>
<dbReference type="GO" id="GO:0006265">
    <property type="term" value="P:DNA topological change"/>
    <property type="evidence" value="ECO:0007669"/>
    <property type="project" value="UniProtKB-UniRule"/>
</dbReference>
<dbReference type="InterPro" id="IPR013826">
    <property type="entry name" value="Topo_IA_cen_sub3"/>
</dbReference>
<evidence type="ECO:0000256" key="4">
    <source>
        <dbReference type="ARBA" id="ARBA00022842"/>
    </source>
</evidence>
<dbReference type="InterPro" id="IPR006171">
    <property type="entry name" value="TOPRIM_dom"/>
</dbReference>
<dbReference type="PRINTS" id="PR00417">
    <property type="entry name" value="PRTPISMRASEI"/>
</dbReference>
<protein>
    <recommendedName>
        <fullName evidence="8">DNA topoisomerase 1</fullName>
        <ecNumber evidence="8">5.6.2.1</ecNumber>
    </recommendedName>
    <alternativeName>
        <fullName evidence="8">DNA topoisomerase I</fullName>
    </alternativeName>
</protein>
<feature type="domain" description="Toprim" evidence="10">
    <location>
        <begin position="11"/>
        <end position="135"/>
    </location>
</feature>
<accession>Q6MP96</accession>
<dbReference type="InterPro" id="IPR034149">
    <property type="entry name" value="TOPRIM_TopoI"/>
</dbReference>
<evidence type="ECO:0000256" key="7">
    <source>
        <dbReference type="ARBA" id="ARBA00023235"/>
    </source>
</evidence>
<feature type="site" description="Interaction with DNA" evidence="8">
    <location>
        <position position="41"/>
    </location>
</feature>
<keyword evidence="5 8" id="KW-0799">Topoisomerase</keyword>
<name>Q6MP96_BDEBA</name>
<dbReference type="PROSITE" id="PS00396">
    <property type="entry name" value="TOPO_IA_1"/>
    <property type="match status" value="1"/>
</dbReference>
<dbReference type="GO" id="GO:0003917">
    <property type="term" value="F:DNA topoisomerase type I (single strand cut, ATP-independent) activity"/>
    <property type="evidence" value="ECO:0007669"/>
    <property type="project" value="UniProtKB-UniRule"/>
</dbReference>
<dbReference type="AlphaFoldDB" id="Q6MP96"/>
<proteinExistence type="inferred from homology"/>
<evidence type="ECO:0000256" key="9">
    <source>
        <dbReference type="SAM" id="MobiDB-lite"/>
    </source>
</evidence>